<reference evidence="4 5" key="1">
    <citation type="journal article" date="2017" name="G3 (Bethesda)">
        <title>First Draft Genome Sequence of the Pathogenic Fungus Lomentospora prolificans (Formerly Scedosporium prolificans).</title>
        <authorList>
            <person name="Luo R."/>
            <person name="Zimin A."/>
            <person name="Workman R."/>
            <person name="Fan Y."/>
            <person name="Pertea G."/>
            <person name="Grossman N."/>
            <person name="Wear M.P."/>
            <person name="Jia B."/>
            <person name="Miller H."/>
            <person name="Casadevall A."/>
            <person name="Timp W."/>
            <person name="Zhang S.X."/>
            <person name="Salzberg S.L."/>
        </authorList>
    </citation>
    <scope>NUCLEOTIDE SEQUENCE [LARGE SCALE GENOMIC DNA]</scope>
    <source>
        <strain evidence="4 5">JHH-5317</strain>
    </source>
</reference>
<feature type="domain" description="CCHC-type" evidence="3">
    <location>
        <begin position="12"/>
        <end position="25"/>
    </location>
</feature>
<dbReference type="AlphaFoldDB" id="A0A2N3NA17"/>
<feature type="compositionally biased region" description="Pro residues" evidence="2">
    <location>
        <begin position="268"/>
        <end position="297"/>
    </location>
</feature>
<sequence length="719" mass="78170">MSSGNPSKQPSCKNCGADGHWMIDCYEPTRKVPAGLRKRKPEDASRSGEKNSFKKHKGAIINKYGPPPGVPYGGHASSYGGPPTSQHPYGASHPSTPGAHYPAYGGPQSPGPQSPHGHYAPHSSHGPVPPPGVVAVGPPYSAPAHSHPYGIPEPYGGHHPPSGSTPLGTPSYPPQIGSYFPPQPPYPNASHHGHRYPPRHQPYPPPQHYPPPQSRPLPPHPSLPTPPPHVGTPDPGHYYPRSNPPPHPYPHHPHGSPGPVGESYAPPFSGPPGSQGPPYHPQPPQPTPHGFSAPPPFSNFEGPGSSHPFGPGSGIRVLPPKPTVEVMSNHSHGPRKERNRNWKNRKGTKDDTAKPGRPGLKGERANRSKDPLKGKDSKGEVGKPPSAKPGKKGKRKPDAPGPKPQLPKDSSKSEGDTASVMTNSSEEGEVLDEDSQFKWDEKMIFKDKKEMHPADAVAGPLPCEYTDTILLPPAWNAEYIVSQFVNPDNRDQFTRPARETQLWGKYKDVAPFRSPKQTSDEVVDSSALQRLLATRRSSINPGPRREPSKGNESYQEGQDSSNAGTQNLTARESGQSSGESISAEVRLQQAQKERRPIIDSYRPNYGSTAGSNADRRRHGSSKSPTTRLDSADEQVQNFKKALEERDREGVREGSVESDLNSLENELLGLPPKSSGDEEKEKKDESNKKKGEGNKRSSDDRLPRMKRRGIKMDSAFSRRW</sequence>
<evidence type="ECO:0000313" key="5">
    <source>
        <dbReference type="Proteomes" id="UP000233524"/>
    </source>
</evidence>
<keyword evidence="1" id="KW-0863">Zinc-finger</keyword>
<dbReference type="PRINTS" id="PR01217">
    <property type="entry name" value="PRICHEXTENSN"/>
</dbReference>
<evidence type="ECO:0000259" key="3">
    <source>
        <dbReference type="PROSITE" id="PS50158"/>
    </source>
</evidence>
<feature type="compositionally biased region" description="Low complexity" evidence="2">
    <location>
        <begin position="656"/>
        <end position="673"/>
    </location>
</feature>
<protein>
    <recommendedName>
        <fullName evidence="3">CCHC-type domain-containing protein</fullName>
    </recommendedName>
</protein>
<gene>
    <name evidence="4" type="ORF">jhhlp_003897</name>
</gene>
<evidence type="ECO:0000313" key="4">
    <source>
        <dbReference type="EMBL" id="PKS09283.1"/>
    </source>
</evidence>
<dbReference type="Proteomes" id="UP000233524">
    <property type="component" value="Unassembled WGS sequence"/>
</dbReference>
<proteinExistence type="predicted"/>
<dbReference type="GO" id="GO:0003676">
    <property type="term" value="F:nucleic acid binding"/>
    <property type="evidence" value="ECO:0007669"/>
    <property type="project" value="InterPro"/>
</dbReference>
<feature type="compositionally biased region" description="Polar residues" evidence="2">
    <location>
        <begin position="621"/>
        <end position="637"/>
    </location>
</feature>
<feature type="compositionally biased region" description="Basic and acidic residues" evidence="2">
    <location>
        <begin position="40"/>
        <end position="52"/>
    </location>
</feature>
<name>A0A2N3NA17_9PEZI</name>
<feature type="compositionally biased region" description="Polar residues" evidence="2">
    <location>
        <begin position="550"/>
        <end position="580"/>
    </location>
</feature>
<dbReference type="InParanoid" id="A0A2N3NA17"/>
<dbReference type="OrthoDB" id="3550095at2759"/>
<keyword evidence="1" id="KW-0479">Metal-binding</keyword>
<comment type="caution">
    <text evidence="4">The sequence shown here is derived from an EMBL/GenBank/DDBJ whole genome shotgun (WGS) entry which is preliminary data.</text>
</comment>
<dbReference type="InterPro" id="IPR001878">
    <property type="entry name" value="Znf_CCHC"/>
</dbReference>
<feature type="compositionally biased region" description="Low complexity" evidence="2">
    <location>
        <begin position="133"/>
        <end position="144"/>
    </location>
</feature>
<feature type="compositionally biased region" description="Pro residues" evidence="2">
    <location>
        <begin position="199"/>
        <end position="230"/>
    </location>
</feature>
<feature type="region of interest" description="Disordered" evidence="2">
    <location>
        <begin position="29"/>
        <end position="438"/>
    </location>
</feature>
<dbReference type="STRING" id="41688.A0A2N3NA17"/>
<organism evidence="4 5">
    <name type="scientific">Lomentospora prolificans</name>
    <dbReference type="NCBI Taxonomy" id="41688"/>
    <lineage>
        <taxon>Eukaryota</taxon>
        <taxon>Fungi</taxon>
        <taxon>Dikarya</taxon>
        <taxon>Ascomycota</taxon>
        <taxon>Pezizomycotina</taxon>
        <taxon>Sordariomycetes</taxon>
        <taxon>Hypocreomycetidae</taxon>
        <taxon>Microascales</taxon>
        <taxon>Microascaceae</taxon>
        <taxon>Lomentospora</taxon>
    </lineage>
</organism>
<accession>A0A2N3NA17</accession>
<keyword evidence="1" id="KW-0862">Zinc</keyword>
<dbReference type="EMBL" id="NLAX01000010">
    <property type="protein sequence ID" value="PKS09283.1"/>
    <property type="molecule type" value="Genomic_DNA"/>
</dbReference>
<feature type="compositionally biased region" description="Basic and acidic residues" evidence="2">
    <location>
        <begin position="674"/>
        <end position="702"/>
    </location>
</feature>
<keyword evidence="5" id="KW-1185">Reference proteome</keyword>
<evidence type="ECO:0000256" key="2">
    <source>
        <dbReference type="SAM" id="MobiDB-lite"/>
    </source>
</evidence>
<feature type="region of interest" description="Disordered" evidence="2">
    <location>
        <begin position="510"/>
        <end position="719"/>
    </location>
</feature>
<feature type="compositionally biased region" description="Low complexity" evidence="2">
    <location>
        <begin position="114"/>
        <end position="126"/>
    </location>
</feature>
<dbReference type="PROSITE" id="PS50158">
    <property type="entry name" value="ZF_CCHC"/>
    <property type="match status" value="1"/>
</dbReference>
<feature type="compositionally biased region" description="Low complexity" evidence="2">
    <location>
        <begin position="160"/>
        <end position="170"/>
    </location>
</feature>
<feature type="compositionally biased region" description="Basic and acidic residues" evidence="2">
    <location>
        <begin position="640"/>
        <end position="654"/>
    </location>
</feature>
<dbReference type="GO" id="GO:0008270">
    <property type="term" value="F:zinc ion binding"/>
    <property type="evidence" value="ECO:0007669"/>
    <property type="project" value="UniProtKB-KW"/>
</dbReference>
<feature type="compositionally biased region" description="Basic and acidic residues" evidence="2">
    <location>
        <begin position="347"/>
        <end position="381"/>
    </location>
</feature>
<evidence type="ECO:0000256" key="1">
    <source>
        <dbReference type="PROSITE-ProRule" id="PRU00047"/>
    </source>
</evidence>
<feature type="compositionally biased region" description="Low complexity" evidence="2">
    <location>
        <begin position="231"/>
        <end position="241"/>
    </location>
</feature>
<dbReference type="VEuPathDB" id="FungiDB:jhhlp_003897"/>